<organism evidence="1 2">
    <name type="scientific">Pluteus cervinus</name>
    <dbReference type="NCBI Taxonomy" id="181527"/>
    <lineage>
        <taxon>Eukaryota</taxon>
        <taxon>Fungi</taxon>
        <taxon>Dikarya</taxon>
        <taxon>Basidiomycota</taxon>
        <taxon>Agaricomycotina</taxon>
        <taxon>Agaricomycetes</taxon>
        <taxon>Agaricomycetidae</taxon>
        <taxon>Agaricales</taxon>
        <taxon>Pluteineae</taxon>
        <taxon>Pluteaceae</taxon>
        <taxon>Pluteus</taxon>
    </lineage>
</organism>
<dbReference type="EMBL" id="ML208310">
    <property type="protein sequence ID" value="TFK70618.1"/>
    <property type="molecule type" value="Genomic_DNA"/>
</dbReference>
<name>A0ACD3AXZ3_9AGAR</name>
<gene>
    <name evidence="1" type="ORF">BDN72DRAFT_766200</name>
</gene>
<protein>
    <submittedName>
        <fullName evidence="1">Fungal hydrophobin</fullName>
    </submittedName>
</protein>
<evidence type="ECO:0000313" key="1">
    <source>
        <dbReference type="EMBL" id="TFK70618.1"/>
    </source>
</evidence>
<reference evidence="1 2" key="1">
    <citation type="journal article" date="2019" name="Nat. Ecol. Evol.">
        <title>Megaphylogeny resolves global patterns of mushroom evolution.</title>
        <authorList>
            <person name="Varga T."/>
            <person name="Krizsan K."/>
            <person name="Foldi C."/>
            <person name="Dima B."/>
            <person name="Sanchez-Garcia M."/>
            <person name="Sanchez-Ramirez S."/>
            <person name="Szollosi G.J."/>
            <person name="Szarkandi J.G."/>
            <person name="Papp V."/>
            <person name="Albert L."/>
            <person name="Andreopoulos W."/>
            <person name="Angelini C."/>
            <person name="Antonin V."/>
            <person name="Barry K.W."/>
            <person name="Bougher N.L."/>
            <person name="Buchanan P."/>
            <person name="Buyck B."/>
            <person name="Bense V."/>
            <person name="Catcheside P."/>
            <person name="Chovatia M."/>
            <person name="Cooper J."/>
            <person name="Damon W."/>
            <person name="Desjardin D."/>
            <person name="Finy P."/>
            <person name="Geml J."/>
            <person name="Haridas S."/>
            <person name="Hughes K."/>
            <person name="Justo A."/>
            <person name="Karasinski D."/>
            <person name="Kautmanova I."/>
            <person name="Kiss B."/>
            <person name="Kocsube S."/>
            <person name="Kotiranta H."/>
            <person name="LaButti K.M."/>
            <person name="Lechner B.E."/>
            <person name="Liimatainen K."/>
            <person name="Lipzen A."/>
            <person name="Lukacs Z."/>
            <person name="Mihaltcheva S."/>
            <person name="Morgado L.N."/>
            <person name="Niskanen T."/>
            <person name="Noordeloos M.E."/>
            <person name="Ohm R.A."/>
            <person name="Ortiz-Santana B."/>
            <person name="Ovrebo C."/>
            <person name="Racz N."/>
            <person name="Riley R."/>
            <person name="Savchenko A."/>
            <person name="Shiryaev A."/>
            <person name="Soop K."/>
            <person name="Spirin V."/>
            <person name="Szebenyi C."/>
            <person name="Tomsovsky M."/>
            <person name="Tulloss R.E."/>
            <person name="Uehling J."/>
            <person name="Grigoriev I.V."/>
            <person name="Vagvolgyi C."/>
            <person name="Papp T."/>
            <person name="Martin F.M."/>
            <person name="Miettinen O."/>
            <person name="Hibbett D.S."/>
            <person name="Nagy L.G."/>
        </authorList>
    </citation>
    <scope>NUCLEOTIDE SEQUENCE [LARGE SCALE GENOMIC DNA]</scope>
    <source>
        <strain evidence="1 2">NL-1719</strain>
    </source>
</reference>
<evidence type="ECO:0000313" key="2">
    <source>
        <dbReference type="Proteomes" id="UP000308600"/>
    </source>
</evidence>
<sequence length="94" mass="9358">MGSAVVSRQSGDCNTGSISCCQTTVTNSQTNLDLLSGLLGLVLPTITGLIGVNCGPLSILGGGGNSCSAQPVCCTNNQFNGLINLGCSPININL</sequence>
<dbReference type="Proteomes" id="UP000308600">
    <property type="component" value="Unassembled WGS sequence"/>
</dbReference>
<keyword evidence="2" id="KW-1185">Reference proteome</keyword>
<accession>A0ACD3AXZ3</accession>
<proteinExistence type="predicted"/>